<sequence length="125" mass="14376">MSSDIEDSWKRVVKPDKPAPILYAPYLHNPRLQPHANLSCSKLPRLCRPCKPWTRKKRHRSMSLTRTWSLSGEKHVVSCPATRFKSSALYENKIPSSCKSVRSEMSQTVGSNRFFFVSLRVINKS</sequence>
<keyword evidence="2" id="KW-1185">Reference proteome</keyword>
<organism evidence="1 2">
    <name type="scientific">Periconia digitata</name>
    <dbReference type="NCBI Taxonomy" id="1303443"/>
    <lineage>
        <taxon>Eukaryota</taxon>
        <taxon>Fungi</taxon>
        <taxon>Dikarya</taxon>
        <taxon>Ascomycota</taxon>
        <taxon>Pezizomycotina</taxon>
        <taxon>Dothideomycetes</taxon>
        <taxon>Pleosporomycetidae</taxon>
        <taxon>Pleosporales</taxon>
        <taxon>Massarineae</taxon>
        <taxon>Periconiaceae</taxon>
        <taxon>Periconia</taxon>
    </lineage>
</organism>
<evidence type="ECO:0000313" key="2">
    <source>
        <dbReference type="Proteomes" id="UP001152607"/>
    </source>
</evidence>
<evidence type="ECO:0000313" key="1">
    <source>
        <dbReference type="EMBL" id="CAI6335413.1"/>
    </source>
</evidence>
<comment type="caution">
    <text evidence="1">The sequence shown here is derived from an EMBL/GenBank/DDBJ whole genome shotgun (WGS) entry which is preliminary data.</text>
</comment>
<gene>
    <name evidence="1" type="ORF">PDIGIT_LOCUS8494</name>
</gene>
<dbReference type="EMBL" id="CAOQHR010000005">
    <property type="protein sequence ID" value="CAI6335413.1"/>
    <property type="molecule type" value="Genomic_DNA"/>
</dbReference>
<protein>
    <submittedName>
        <fullName evidence="1">Uncharacterized protein</fullName>
    </submittedName>
</protein>
<dbReference type="AlphaFoldDB" id="A0A9W4UJI3"/>
<dbReference type="Proteomes" id="UP001152607">
    <property type="component" value="Unassembled WGS sequence"/>
</dbReference>
<name>A0A9W4UJI3_9PLEO</name>
<accession>A0A9W4UJI3</accession>
<proteinExistence type="predicted"/>
<reference evidence="1" key="1">
    <citation type="submission" date="2023-01" db="EMBL/GenBank/DDBJ databases">
        <authorList>
            <person name="Van Ghelder C."/>
            <person name="Rancurel C."/>
        </authorList>
    </citation>
    <scope>NUCLEOTIDE SEQUENCE</scope>
    <source>
        <strain evidence="1">CNCM I-4278</strain>
    </source>
</reference>